<dbReference type="AlphaFoldDB" id="A0A4Z2H122"/>
<name>A0A4Z2H122_9TELE</name>
<proteinExistence type="predicted"/>
<organism evidence="1 2">
    <name type="scientific">Liparis tanakae</name>
    <name type="common">Tanaka's snailfish</name>
    <dbReference type="NCBI Taxonomy" id="230148"/>
    <lineage>
        <taxon>Eukaryota</taxon>
        <taxon>Metazoa</taxon>
        <taxon>Chordata</taxon>
        <taxon>Craniata</taxon>
        <taxon>Vertebrata</taxon>
        <taxon>Euteleostomi</taxon>
        <taxon>Actinopterygii</taxon>
        <taxon>Neopterygii</taxon>
        <taxon>Teleostei</taxon>
        <taxon>Neoteleostei</taxon>
        <taxon>Acanthomorphata</taxon>
        <taxon>Eupercaria</taxon>
        <taxon>Perciformes</taxon>
        <taxon>Cottioidei</taxon>
        <taxon>Cottales</taxon>
        <taxon>Liparidae</taxon>
        <taxon>Liparis</taxon>
    </lineage>
</organism>
<evidence type="ECO:0000313" key="1">
    <source>
        <dbReference type="EMBL" id="TNN58773.1"/>
    </source>
</evidence>
<keyword evidence="2" id="KW-1185">Reference proteome</keyword>
<dbReference type="Proteomes" id="UP000314294">
    <property type="component" value="Unassembled WGS sequence"/>
</dbReference>
<dbReference type="EMBL" id="SRLO01000371">
    <property type="protein sequence ID" value="TNN58773.1"/>
    <property type="molecule type" value="Genomic_DNA"/>
</dbReference>
<comment type="caution">
    <text evidence="1">The sequence shown here is derived from an EMBL/GenBank/DDBJ whole genome shotgun (WGS) entry which is preliminary data.</text>
</comment>
<reference evidence="1 2" key="1">
    <citation type="submission" date="2019-03" db="EMBL/GenBank/DDBJ databases">
        <title>First draft genome of Liparis tanakae, snailfish: a comprehensive survey of snailfish specific genes.</title>
        <authorList>
            <person name="Kim W."/>
            <person name="Song I."/>
            <person name="Jeong J.-H."/>
            <person name="Kim D."/>
            <person name="Kim S."/>
            <person name="Ryu S."/>
            <person name="Song J.Y."/>
            <person name="Lee S.K."/>
        </authorList>
    </citation>
    <scope>NUCLEOTIDE SEQUENCE [LARGE SCALE GENOMIC DNA]</scope>
    <source>
        <tissue evidence="1">Muscle</tissue>
    </source>
</reference>
<sequence length="118" mass="12909">MKRRRRSSEKNEDPYCVSSMVALLEKKQNPSRILGGTSLSDNGRIDLVSLSPSGSRRLPGGPVGFRRPTVEELNRSSARRSDRDRLLWISSNSATSLFSTSASGMVTFAPVSLLTATH</sequence>
<accession>A0A4Z2H122</accession>
<evidence type="ECO:0000313" key="2">
    <source>
        <dbReference type="Proteomes" id="UP000314294"/>
    </source>
</evidence>
<protein>
    <submittedName>
        <fullName evidence="1">Uncharacterized protein</fullName>
    </submittedName>
</protein>
<gene>
    <name evidence="1" type="ORF">EYF80_031018</name>
</gene>